<evidence type="ECO:0000313" key="3">
    <source>
        <dbReference type="Proteomes" id="UP000010556"/>
    </source>
</evidence>
<evidence type="ECO:0000256" key="1">
    <source>
        <dbReference type="SAM" id="MobiDB-lite"/>
    </source>
</evidence>
<sequence>MDRSLDPAAWENFSHKPDLIHLSCWQPEAHQASSWLFASSKRLTPRRTSLTSFALAEASVLLKTAQWARQTWRPDRHEQSPPRQVHGEIQTPSSESKTGGPGCASPHCFQNNILLETINKAATFICWVLLESWPVVVQSRWLDGMLDPSSAQRPGPIRAFPRKQLSVLATLR</sequence>
<organism evidence="2 3">
    <name type="scientific">Myotis davidii</name>
    <name type="common">David's myotis</name>
    <dbReference type="NCBI Taxonomy" id="225400"/>
    <lineage>
        <taxon>Eukaryota</taxon>
        <taxon>Metazoa</taxon>
        <taxon>Chordata</taxon>
        <taxon>Craniata</taxon>
        <taxon>Vertebrata</taxon>
        <taxon>Euteleostomi</taxon>
        <taxon>Mammalia</taxon>
        <taxon>Eutheria</taxon>
        <taxon>Laurasiatheria</taxon>
        <taxon>Chiroptera</taxon>
        <taxon>Yangochiroptera</taxon>
        <taxon>Vespertilionidae</taxon>
        <taxon>Myotis</taxon>
    </lineage>
</organism>
<gene>
    <name evidence="2" type="ORF">MDA_GLEAN10024817</name>
</gene>
<reference evidence="3" key="1">
    <citation type="journal article" date="2013" name="Science">
        <title>Comparative analysis of bat genomes provides insight into the evolution of flight and immunity.</title>
        <authorList>
            <person name="Zhang G."/>
            <person name="Cowled C."/>
            <person name="Shi Z."/>
            <person name="Huang Z."/>
            <person name="Bishop-Lilly K.A."/>
            <person name="Fang X."/>
            <person name="Wynne J.W."/>
            <person name="Xiong Z."/>
            <person name="Baker M.L."/>
            <person name="Zhao W."/>
            <person name="Tachedjian M."/>
            <person name="Zhu Y."/>
            <person name="Zhou P."/>
            <person name="Jiang X."/>
            <person name="Ng J."/>
            <person name="Yang L."/>
            <person name="Wu L."/>
            <person name="Xiao J."/>
            <person name="Feng Y."/>
            <person name="Chen Y."/>
            <person name="Sun X."/>
            <person name="Zhang Y."/>
            <person name="Marsh G.A."/>
            <person name="Crameri G."/>
            <person name="Broder C.C."/>
            <person name="Frey K.G."/>
            <person name="Wang L.F."/>
            <person name="Wang J."/>
        </authorList>
    </citation>
    <scope>NUCLEOTIDE SEQUENCE [LARGE SCALE GENOMIC DNA]</scope>
</reference>
<dbReference type="EMBL" id="KB106585">
    <property type="protein sequence ID" value="ELK30837.1"/>
    <property type="molecule type" value="Genomic_DNA"/>
</dbReference>
<evidence type="ECO:0000313" key="2">
    <source>
        <dbReference type="EMBL" id="ELK30837.1"/>
    </source>
</evidence>
<dbReference type="Proteomes" id="UP000010556">
    <property type="component" value="Unassembled WGS sequence"/>
</dbReference>
<proteinExistence type="predicted"/>
<keyword evidence="3" id="KW-1185">Reference proteome</keyword>
<name>L5LXQ2_MYODS</name>
<protein>
    <submittedName>
        <fullName evidence="2">Uncharacterized protein</fullName>
    </submittedName>
</protein>
<accession>L5LXQ2</accession>
<dbReference type="AlphaFoldDB" id="L5LXQ2"/>
<feature type="region of interest" description="Disordered" evidence="1">
    <location>
        <begin position="71"/>
        <end position="102"/>
    </location>
</feature>